<feature type="domain" description="Ribbon-helix-helix" evidence="1">
    <location>
        <begin position="33"/>
        <end position="93"/>
    </location>
</feature>
<gene>
    <name evidence="2" type="ORF">CHU95_02360</name>
</gene>
<dbReference type="InterPro" id="IPR038268">
    <property type="entry name" value="RHH_sf"/>
</dbReference>
<comment type="caution">
    <text evidence="2">The sequence shown here is derived from an EMBL/GenBank/DDBJ whole genome shotgun (WGS) entry which is preliminary data.</text>
</comment>
<evidence type="ECO:0000259" key="1">
    <source>
        <dbReference type="Pfam" id="PF13467"/>
    </source>
</evidence>
<dbReference type="AlphaFoldDB" id="A0A255Z6J8"/>
<reference evidence="2 3" key="1">
    <citation type="submission" date="2017-07" db="EMBL/GenBank/DDBJ databases">
        <title>Niveispirillum cyanobacteriorum sp. nov., isolated from cyanobacterial aggregates in a eutrophic lake.</title>
        <authorList>
            <person name="Cai H."/>
        </authorList>
    </citation>
    <scope>NUCLEOTIDE SEQUENCE [LARGE SCALE GENOMIC DNA]</scope>
    <source>
        <strain evidence="3">TH1-14</strain>
    </source>
</reference>
<keyword evidence="3" id="KW-1185">Reference proteome</keyword>
<dbReference type="EMBL" id="NOXU01000018">
    <property type="protein sequence ID" value="OYQ37041.1"/>
    <property type="molecule type" value="Genomic_DNA"/>
</dbReference>
<evidence type="ECO:0000313" key="2">
    <source>
        <dbReference type="EMBL" id="OYQ37041.1"/>
    </source>
</evidence>
<proteinExistence type="predicted"/>
<accession>A0A255Z6J8</accession>
<dbReference type="Proteomes" id="UP000216998">
    <property type="component" value="Unassembled WGS sequence"/>
</dbReference>
<organism evidence="2 3">
    <name type="scientific">Niveispirillum lacus</name>
    <dbReference type="NCBI Taxonomy" id="1981099"/>
    <lineage>
        <taxon>Bacteria</taxon>
        <taxon>Pseudomonadati</taxon>
        <taxon>Pseudomonadota</taxon>
        <taxon>Alphaproteobacteria</taxon>
        <taxon>Rhodospirillales</taxon>
        <taxon>Azospirillaceae</taxon>
        <taxon>Niveispirillum</taxon>
    </lineage>
</organism>
<dbReference type="OrthoDB" id="8479603at2"/>
<sequence length="137" mass="15201">MESPMPPLSRRRTIIINDNPALDEMRLSQASEIHNVNVAGKRTSLRLRGIEWESLRLIAQREGCDLSQVVTEIDKRRGDTSLAGALRLFAIAYFRELLRLKEDVAGFSLVQILQALAGPQDNIGADLVRGGRDPIPA</sequence>
<name>A0A255Z6J8_9PROT</name>
<dbReference type="Gene3D" id="1.10.3990.20">
    <property type="entry name" value="protein bp1543"/>
    <property type="match status" value="1"/>
</dbReference>
<protein>
    <recommendedName>
        <fullName evidence="1">Ribbon-helix-helix domain-containing protein</fullName>
    </recommendedName>
</protein>
<evidence type="ECO:0000313" key="3">
    <source>
        <dbReference type="Proteomes" id="UP000216998"/>
    </source>
</evidence>
<dbReference type="InterPro" id="IPR027373">
    <property type="entry name" value="RHH_dom"/>
</dbReference>
<dbReference type="Pfam" id="PF13467">
    <property type="entry name" value="RHH_4"/>
    <property type="match status" value="1"/>
</dbReference>